<reference evidence="1 2" key="1">
    <citation type="submission" date="2019-05" db="EMBL/GenBank/DDBJ databases">
        <title>The compact genome of Giardia muris reveals important steps in the evolution of intestinal protozoan parasites.</title>
        <authorList>
            <person name="Xu F."/>
            <person name="Jimenez-Gonzalez A."/>
            <person name="Einarsson E."/>
            <person name="Astvaldsson A."/>
            <person name="Peirasmaki D."/>
            <person name="Eckmann L."/>
            <person name="Andersson J.O."/>
            <person name="Svard S.G."/>
            <person name="Jerlstrom-Hultqvist J."/>
        </authorList>
    </citation>
    <scope>NUCLEOTIDE SEQUENCE [LARGE SCALE GENOMIC DNA]</scope>
    <source>
        <strain evidence="1 2">Roberts-Thomson</strain>
    </source>
</reference>
<accession>A0A4Z1T7F5</accession>
<gene>
    <name evidence="1" type="ORF">GMRT_14529</name>
</gene>
<organism evidence="1 2">
    <name type="scientific">Giardia muris</name>
    <dbReference type="NCBI Taxonomy" id="5742"/>
    <lineage>
        <taxon>Eukaryota</taxon>
        <taxon>Metamonada</taxon>
        <taxon>Diplomonadida</taxon>
        <taxon>Hexamitidae</taxon>
        <taxon>Giardiinae</taxon>
        <taxon>Giardia</taxon>
    </lineage>
</organism>
<dbReference type="Proteomes" id="UP000315496">
    <property type="component" value="Chromosome 2"/>
</dbReference>
<protein>
    <recommendedName>
        <fullName evidence="3">WD40 repeat protein</fullName>
    </recommendedName>
</protein>
<dbReference type="AlphaFoldDB" id="A0A4Z1T7F5"/>
<evidence type="ECO:0000313" key="2">
    <source>
        <dbReference type="Proteomes" id="UP000315496"/>
    </source>
</evidence>
<evidence type="ECO:0008006" key="3">
    <source>
        <dbReference type="Google" id="ProtNLM"/>
    </source>
</evidence>
<comment type="caution">
    <text evidence="1">The sequence shown here is derived from an EMBL/GenBank/DDBJ whole genome shotgun (WGS) entry which is preliminary data.</text>
</comment>
<keyword evidence="2" id="KW-1185">Reference proteome</keyword>
<sequence length="716" mass="78572">MECRHAVPTTTALKLILVHGSDVWHPCGTGLAVHQANGEFRLIPGHPTRVRWLRRHGHIAASSDGRTIAIWNLRLRERVTLMDVSDVHGISLEPAGDHLILLAWSDTVIMVYRVASEGGTELLEAVDITSVQSAHGRPSMATGAFSKRILERLLVLYSCYDQTQNYGVCVDKARRNSPVSDNLFPTFNSYVQKHCIALLTDKEVASLAERIELDACTEKVLPSMELPAPDVELVNIPLPRAIDVRFLSYQTVLVLFADSLTIYDTEWSIVRRKASLGHIFGWIVDLKLKTVICGTTTGIITVSDLGSLADLSTIKTGLIDMVTIAWGGPTCRDLILTTKDGKGYSLSLSDGRKDCICASTGQGPIQSVVGARGQGIAIRGASNEVLLVTKDRAYSSPLLDALQLDAICIDQYGHDWVVLAADSRLYRFPYGRLHEELLTESPLLPDVVGQLGEGVLSDMCFLQGPLDSQGRHSTFFIALTADRLLLYSLSLKLRSIIILPVIQRPWTSVQPICACDIDTEYGDFLLITAQGSGTALLYTLESDGSNIQLDLFKQCDLAGICLCCPKPHPSQMYALFLTARGLELYTLPDLDLSSVLQIDLSPDTKLICLIDPLGLYIFIAETRKDATRVSLYEFATGSRVWMGEFLVAVCDAAYVKDDLVCCGTIEDGILYLQYTDSPARVTQTIATRLAEENLSVANLWGAAEEVQWLSHCVPNP</sequence>
<evidence type="ECO:0000313" key="1">
    <source>
        <dbReference type="EMBL" id="TNJ29077.1"/>
    </source>
</evidence>
<name>A0A4Z1T7F5_GIAMU</name>
<dbReference type="SUPFAM" id="SSF101908">
    <property type="entry name" value="Putative isomerase YbhE"/>
    <property type="match status" value="1"/>
</dbReference>
<proteinExistence type="predicted"/>
<dbReference type="EMBL" id="VDLU01000002">
    <property type="protein sequence ID" value="TNJ29077.1"/>
    <property type="molecule type" value="Genomic_DNA"/>
</dbReference>
<dbReference type="VEuPathDB" id="GiardiaDB:GMRT_14529"/>